<reference evidence="1 2" key="1">
    <citation type="submission" date="2015-01" db="EMBL/GenBank/DDBJ databases">
        <title>Evolution of Trichinella species and genotypes.</title>
        <authorList>
            <person name="Korhonen P.K."/>
            <person name="Edoardo P."/>
            <person name="Giuseppe L.R."/>
            <person name="Gasser R.B."/>
        </authorList>
    </citation>
    <scope>NUCLEOTIDE SEQUENCE [LARGE SCALE GENOMIC DNA]</scope>
    <source>
        <strain evidence="1">ISS120</strain>
    </source>
</reference>
<protein>
    <submittedName>
        <fullName evidence="1">Uncharacterized protein</fullName>
    </submittedName>
</protein>
<proteinExistence type="predicted"/>
<keyword evidence="2" id="KW-1185">Reference proteome</keyword>
<accession>A0A0V1CAM1</accession>
<evidence type="ECO:0000313" key="1">
    <source>
        <dbReference type="EMBL" id="KRY46241.1"/>
    </source>
</evidence>
<dbReference type="Proteomes" id="UP000054653">
    <property type="component" value="Unassembled WGS sequence"/>
</dbReference>
<comment type="caution">
    <text evidence="1">The sequence shown here is derived from an EMBL/GenBank/DDBJ whole genome shotgun (WGS) entry which is preliminary data.</text>
</comment>
<organism evidence="1 2">
    <name type="scientific">Trichinella britovi</name>
    <name type="common">Parasitic roundworm</name>
    <dbReference type="NCBI Taxonomy" id="45882"/>
    <lineage>
        <taxon>Eukaryota</taxon>
        <taxon>Metazoa</taxon>
        <taxon>Ecdysozoa</taxon>
        <taxon>Nematoda</taxon>
        <taxon>Enoplea</taxon>
        <taxon>Dorylaimia</taxon>
        <taxon>Trichinellida</taxon>
        <taxon>Trichinellidae</taxon>
        <taxon>Trichinella</taxon>
    </lineage>
</organism>
<dbReference type="EMBL" id="JYDI01000300">
    <property type="protein sequence ID" value="KRY46241.1"/>
    <property type="molecule type" value="Genomic_DNA"/>
</dbReference>
<dbReference type="AlphaFoldDB" id="A0A0V1CAM1"/>
<sequence>MVEDKTIILNHPYIPTVVVPHSPENAIPLYANSSPQSTFLKFTTGYGPSTLLLRQTELIAVSI</sequence>
<evidence type="ECO:0000313" key="2">
    <source>
        <dbReference type="Proteomes" id="UP000054653"/>
    </source>
</evidence>
<gene>
    <name evidence="1" type="ORF">T03_10234</name>
</gene>
<name>A0A0V1CAM1_TRIBR</name>